<dbReference type="SUPFAM" id="SSF52540">
    <property type="entry name" value="P-loop containing nucleoside triphosphate hydrolases"/>
    <property type="match status" value="1"/>
</dbReference>
<keyword evidence="3" id="KW-1185">Reference proteome</keyword>
<keyword evidence="1" id="KW-0808">Transferase</keyword>
<reference evidence="2 3" key="1">
    <citation type="submission" date="2022-06" db="EMBL/GenBank/DDBJ databases">
        <title>Ideonella sp. NS12-5 Genome sequencing and assembly.</title>
        <authorList>
            <person name="Jung Y."/>
        </authorList>
    </citation>
    <scope>NUCLEOTIDE SEQUENCE [LARGE SCALE GENOMIC DNA]</scope>
    <source>
        <strain evidence="2 3">NS12-5</strain>
    </source>
</reference>
<dbReference type="RefSeq" id="WP_252771304.1">
    <property type="nucleotide sequence ID" value="NZ_JAMXMC010000011.1"/>
</dbReference>
<dbReference type="PANTHER" id="PTHR12788">
    <property type="entry name" value="PROTEIN-TYROSINE SULFOTRANSFERASE 2"/>
    <property type="match status" value="1"/>
</dbReference>
<dbReference type="InterPro" id="IPR026634">
    <property type="entry name" value="TPST-like"/>
</dbReference>
<gene>
    <name evidence="2" type="ORF">M0L44_18090</name>
</gene>
<organism evidence="2 3">
    <name type="scientific">Ideonella oryzae</name>
    <dbReference type="NCBI Taxonomy" id="2937441"/>
    <lineage>
        <taxon>Bacteria</taxon>
        <taxon>Pseudomonadati</taxon>
        <taxon>Pseudomonadota</taxon>
        <taxon>Betaproteobacteria</taxon>
        <taxon>Burkholderiales</taxon>
        <taxon>Sphaerotilaceae</taxon>
        <taxon>Ideonella</taxon>
    </lineage>
</organism>
<dbReference type="Proteomes" id="UP001204851">
    <property type="component" value="Unassembled WGS sequence"/>
</dbReference>
<evidence type="ECO:0000256" key="1">
    <source>
        <dbReference type="ARBA" id="ARBA00022679"/>
    </source>
</evidence>
<dbReference type="EMBL" id="JAMXMC010000011">
    <property type="protein sequence ID" value="MCO5978611.1"/>
    <property type="molecule type" value="Genomic_DNA"/>
</dbReference>
<protein>
    <submittedName>
        <fullName evidence="2">Sulfotransferase</fullName>
    </submittedName>
</protein>
<dbReference type="Pfam" id="PF13469">
    <property type="entry name" value="Sulfotransfer_3"/>
    <property type="match status" value="1"/>
</dbReference>
<comment type="caution">
    <text evidence="2">The sequence shown here is derived from an EMBL/GenBank/DDBJ whole genome shotgun (WGS) entry which is preliminary data.</text>
</comment>
<dbReference type="PANTHER" id="PTHR12788:SF10">
    <property type="entry name" value="PROTEIN-TYROSINE SULFOTRANSFERASE"/>
    <property type="match status" value="1"/>
</dbReference>
<dbReference type="Gene3D" id="3.40.50.300">
    <property type="entry name" value="P-loop containing nucleotide triphosphate hydrolases"/>
    <property type="match status" value="1"/>
</dbReference>
<accession>A0ABT1BSU8</accession>
<sequence>MNAADLSPPASTPARRPAPFFVIGCVRSGTTMLRNLLRCHPHLACPEETHFYRWPEPFGSAAYARIVQTNPVLRKHREIDGISEAEFADILAKSSTRRELCDRYMALYIARNKPEATRWFEKTPQNVYGAGMLGDWKEVRFVHIVRNPVEVAASLRLGKVMNKFEPLGAANYWREAIENITTLRRAYPKRMYEVRYEDFTANPLGELAKLCEFLEEPFDASWFEGMAIQEVSHAEEAVLSPQEQALVRKLCQKGCKQYGYLPQLM</sequence>
<proteinExistence type="predicted"/>
<dbReference type="InterPro" id="IPR027417">
    <property type="entry name" value="P-loop_NTPase"/>
</dbReference>
<name>A0ABT1BSU8_9BURK</name>
<evidence type="ECO:0000313" key="3">
    <source>
        <dbReference type="Proteomes" id="UP001204851"/>
    </source>
</evidence>
<evidence type="ECO:0000313" key="2">
    <source>
        <dbReference type="EMBL" id="MCO5978611.1"/>
    </source>
</evidence>